<protein>
    <submittedName>
        <fullName evidence="2">Plasmid stabilization system protein ParE</fullName>
    </submittedName>
</protein>
<dbReference type="EMBL" id="CAADEY010000032">
    <property type="protein sequence ID" value="VFJ51630.1"/>
    <property type="molecule type" value="Genomic_DNA"/>
</dbReference>
<evidence type="ECO:0000313" key="2">
    <source>
        <dbReference type="EMBL" id="VFJ51630.1"/>
    </source>
</evidence>
<proteinExistence type="predicted"/>
<dbReference type="InterPro" id="IPR035093">
    <property type="entry name" value="RelE/ParE_toxin_dom_sf"/>
</dbReference>
<name>A0A450SFJ4_9GAMM</name>
<evidence type="ECO:0000256" key="1">
    <source>
        <dbReference type="ARBA" id="ARBA00022649"/>
    </source>
</evidence>
<keyword evidence="1" id="KW-1277">Toxin-antitoxin system</keyword>
<reference evidence="2" key="1">
    <citation type="submission" date="2019-02" db="EMBL/GenBank/DDBJ databases">
        <authorList>
            <person name="Gruber-Vodicka R. H."/>
            <person name="Seah K. B. B."/>
        </authorList>
    </citation>
    <scope>NUCLEOTIDE SEQUENCE</scope>
    <source>
        <strain evidence="2">BECK_DK161</strain>
    </source>
</reference>
<dbReference type="Pfam" id="PF05016">
    <property type="entry name" value="ParE_toxin"/>
    <property type="match status" value="1"/>
</dbReference>
<dbReference type="AlphaFoldDB" id="A0A450SFJ4"/>
<gene>
    <name evidence="2" type="ORF">BECKDK2373C_GA0170839_103229</name>
</gene>
<organism evidence="2">
    <name type="scientific">Candidatus Kentrum sp. DK</name>
    <dbReference type="NCBI Taxonomy" id="2126562"/>
    <lineage>
        <taxon>Bacteria</taxon>
        <taxon>Pseudomonadati</taxon>
        <taxon>Pseudomonadota</taxon>
        <taxon>Gammaproteobacteria</taxon>
        <taxon>Candidatus Kentrum</taxon>
    </lineage>
</organism>
<sequence length="100" mass="11530">MTKIILADEAKSDLSGIIRYISIDNPTTAKVFVRELLKQAKDTLSIFPLSCPVYNQDLDIRRFVYKKYNIYYRYDETSNTATLLHVIHSALLANTELKSQ</sequence>
<dbReference type="InterPro" id="IPR007712">
    <property type="entry name" value="RelE/ParE_toxin"/>
</dbReference>
<dbReference type="Gene3D" id="3.30.2310.20">
    <property type="entry name" value="RelE-like"/>
    <property type="match status" value="1"/>
</dbReference>
<accession>A0A450SFJ4</accession>